<dbReference type="Proteomes" id="UP000694520">
    <property type="component" value="Chromosome 26"/>
</dbReference>
<evidence type="ECO:0000313" key="5">
    <source>
        <dbReference type="Proteomes" id="UP000694520"/>
    </source>
</evidence>
<dbReference type="SUPFAM" id="SSF52540">
    <property type="entry name" value="P-loop containing nucleoside triphosphate hydrolases"/>
    <property type="match status" value="1"/>
</dbReference>
<feature type="region of interest" description="Disordered" evidence="3">
    <location>
        <begin position="295"/>
        <end position="325"/>
    </location>
</feature>
<feature type="compositionally biased region" description="Low complexity" evidence="3">
    <location>
        <begin position="308"/>
        <end position="323"/>
    </location>
</feature>
<keyword evidence="2" id="KW-0175">Coiled coil</keyword>
<protein>
    <submittedName>
        <fullName evidence="4">IQ motif containing E</fullName>
    </submittedName>
</protein>
<feature type="coiled-coil region" evidence="2">
    <location>
        <begin position="239"/>
        <end position="266"/>
    </location>
</feature>
<organism evidence="4 5">
    <name type="scientific">Bos mutus grunniens</name>
    <name type="common">Wild yak</name>
    <name type="synonym">Bos grunniens</name>
    <dbReference type="NCBI Taxonomy" id="30521"/>
    <lineage>
        <taxon>Eukaryota</taxon>
        <taxon>Metazoa</taxon>
        <taxon>Chordata</taxon>
        <taxon>Craniata</taxon>
        <taxon>Vertebrata</taxon>
        <taxon>Euteleostomi</taxon>
        <taxon>Mammalia</taxon>
        <taxon>Eutheria</taxon>
        <taxon>Laurasiatheria</taxon>
        <taxon>Artiodactyla</taxon>
        <taxon>Ruminantia</taxon>
        <taxon>Pecora</taxon>
        <taxon>Bovidae</taxon>
        <taxon>Bovinae</taxon>
        <taxon>Bos</taxon>
    </lineage>
</organism>
<dbReference type="InterPro" id="IPR000048">
    <property type="entry name" value="IQ_motif_EF-hand-BS"/>
</dbReference>
<dbReference type="PANTHER" id="PTHR22590">
    <property type="entry name" value="MYOSIN MOTOR DOMAIN-CONTAINING PROTEIN"/>
    <property type="match status" value="1"/>
</dbReference>
<feature type="compositionally biased region" description="Polar residues" evidence="3">
    <location>
        <begin position="444"/>
        <end position="455"/>
    </location>
</feature>
<proteinExistence type="predicted"/>
<feature type="compositionally biased region" description="Pro residues" evidence="3">
    <location>
        <begin position="513"/>
        <end position="529"/>
    </location>
</feature>
<feature type="compositionally biased region" description="Basic and acidic residues" evidence="3">
    <location>
        <begin position="367"/>
        <end position="407"/>
    </location>
</feature>
<dbReference type="Ensembl" id="ENSBGRT00000043227.1">
    <property type="protein sequence ID" value="ENSBGRP00000037343.1"/>
    <property type="gene ID" value="ENSBGRG00000023213.1"/>
</dbReference>
<gene>
    <name evidence="4" type="primary">IQCE</name>
</gene>
<dbReference type="InterPro" id="IPR052318">
    <property type="entry name" value="CellDiv_DevSignal_Domain"/>
</dbReference>
<feature type="coiled-coil region" evidence="2">
    <location>
        <begin position="143"/>
        <end position="184"/>
    </location>
</feature>
<dbReference type="Gene3D" id="1.20.5.190">
    <property type="match status" value="1"/>
</dbReference>
<dbReference type="InterPro" id="IPR027417">
    <property type="entry name" value="P-loop_NTPase"/>
</dbReference>
<feature type="region of interest" description="Disordered" evidence="3">
    <location>
        <begin position="367"/>
        <end position="462"/>
    </location>
</feature>
<dbReference type="AlphaFoldDB" id="A0A8C0AIY3"/>
<feature type="region of interest" description="Disordered" evidence="3">
    <location>
        <begin position="1"/>
        <end position="55"/>
    </location>
</feature>
<keyword evidence="1" id="KW-0677">Repeat</keyword>
<dbReference type="GeneTree" id="ENSGT00940000156018"/>
<reference evidence="4" key="2">
    <citation type="submission" date="2025-08" db="UniProtKB">
        <authorList>
            <consortium name="Ensembl"/>
        </authorList>
    </citation>
    <scope>IDENTIFICATION</scope>
</reference>
<dbReference type="CDD" id="cd23767">
    <property type="entry name" value="IQCD"/>
    <property type="match status" value="1"/>
</dbReference>
<feature type="region of interest" description="Disordered" evidence="3">
    <location>
        <begin position="507"/>
        <end position="637"/>
    </location>
</feature>
<dbReference type="PROSITE" id="PS50096">
    <property type="entry name" value="IQ"/>
    <property type="match status" value="2"/>
</dbReference>
<name>A0A8C0AIY3_BOSMU</name>
<dbReference type="Pfam" id="PF00612">
    <property type="entry name" value="IQ"/>
    <property type="match status" value="2"/>
</dbReference>
<evidence type="ECO:0000256" key="3">
    <source>
        <dbReference type="SAM" id="MobiDB-lite"/>
    </source>
</evidence>
<evidence type="ECO:0000256" key="2">
    <source>
        <dbReference type="SAM" id="Coils"/>
    </source>
</evidence>
<evidence type="ECO:0000256" key="1">
    <source>
        <dbReference type="ARBA" id="ARBA00022737"/>
    </source>
</evidence>
<evidence type="ECO:0000313" key="4">
    <source>
        <dbReference type="Ensembl" id="ENSBGRP00000037343.1"/>
    </source>
</evidence>
<reference evidence="4" key="3">
    <citation type="submission" date="2025-09" db="UniProtKB">
        <authorList>
            <consortium name="Ensembl"/>
        </authorList>
    </citation>
    <scope>IDENTIFICATION</scope>
</reference>
<keyword evidence="5" id="KW-1185">Reference proteome</keyword>
<dbReference type="SMART" id="SM00015">
    <property type="entry name" value="IQ"/>
    <property type="match status" value="3"/>
</dbReference>
<sequence>MSQGTAEPASETGDDSLSAITFDSDSDTKAKKKSFHKPPPTSLKSPYHSKPRKVASWRSLRTAASMPLGGRMSLTPQKLCLGSSKQGSLTPALTSDLTLDCAWTHSPSSAPDFVTEALRMKRSNLRRSASHGYVPGNPVYREKEDMYDEIIELKKVINGLKQRVLKLEQQCKEKDNIINKLQTDVKTTNLEEMRIAMETYYEEIHRLHGLLASSEMTGKRPPVEKKIGLKRQKKMSSALLSLSRSVQELTEENQSLKEDLDRMLSNSPTASKIKGYTDWSKPRLVRRIAELEKKLSSMESPKPQASEAARSTSLTPSASSPTLHLQENERLHGAVKSLKGERSALHTQLQERDLEVKQLLQTKAELEKELESMKEGERERREREKALREEVQTLTRKFQELEGSKKDEEDEPVAAASETHEEPSQPPSPTASPSQPDAEPDWSQGGSSWPPSTCSEGRRDEAARVLQRRWKGYQRQKERALLDEAATVLQAAFRGHLARARLLSRAACVSEPPRMPSPPTQDSPEPRIPSPAAQAEGDPWQEEAVTIIQSAFRAHLARARHSDPGPGASTAAVPDRPAQPPPRAPCSPPCPAAGPAEPPVSGLQPMAPTPAEDVNSDDSDEIVLAPSLPTRKSACLP</sequence>
<dbReference type="PANTHER" id="PTHR22590:SF3">
    <property type="entry name" value="IQ DOMAIN-CONTAINING PROTEIN E"/>
    <property type="match status" value="1"/>
</dbReference>
<accession>A0A8C0AIY3</accession>
<reference evidence="4" key="1">
    <citation type="submission" date="2019-05" db="EMBL/GenBank/DDBJ databases">
        <authorList>
            <person name="Zhang S."/>
            <person name="Liu J."/>
        </authorList>
    </citation>
    <scope>NUCLEOTIDE SEQUENCE [LARGE SCALE GENOMIC DNA]</scope>
</reference>
<feature type="compositionally biased region" description="Pro residues" evidence="3">
    <location>
        <begin position="577"/>
        <end position="598"/>
    </location>
</feature>